<name>A0A165J2P8_EXIGL</name>
<sequence length="157" mass="18383">MDAPPMHWLISFPLLHIICEPWQKDLFALAHSDSSSLRDARIRWLIVDAFSADPYRTVVDVIPQFLSRLSELLKIPSLERLLLRPRIEHEESRDFICDAVTRWAFAARDERIWLDDKGVRVESEWDNERFDVLDVADAVVGHRLWLTGAQLYTRTSQ</sequence>
<evidence type="ECO:0000313" key="1">
    <source>
        <dbReference type="EMBL" id="KZV94244.1"/>
    </source>
</evidence>
<dbReference type="InParanoid" id="A0A165J2P8"/>
<organism evidence="1 2">
    <name type="scientific">Exidia glandulosa HHB12029</name>
    <dbReference type="NCBI Taxonomy" id="1314781"/>
    <lineage>
        <taxon>Eukaryota</taxon>
        <taxon>Fungi</taxon>
        <taxon>Dikarya</taxon>
        <taxon>Basidiomycota</taxon>
        <taxon>Agaricomycotina</taxon>
        <taxon>Agaricomycetes</taxon>
        <taxon>Auriculariales</taxon>
        <taxon>Exidiaceae</taxon>
        <taxon>Exidia</taxon>
    </lineage>
</organism>
<evidence type="ECO:0000313" key="2">
    <source>
        <dbReference type="Proteomes" id="UP000077266"/>
    </source>
</evidence>
<keyword evidence="2" id="KW-1185">Reference proteome</keyword>
<protein>
    <submittedName>
        <fullName evidence="1">Uncharacterized protein</fullName>
    </submittedName>
</protein>
<proteinExistence type="predicted"/>
<reference evidence="1 2" key="1">
    <citation type="journal article" date="2016" name="Mol. Biol. Evol.">
        <title>Comparative Genomics of Early-Diverging Mushroom-Forming Fungi Provides Insights into the Origins of Lignocellulose Decay Capabilities.</title>
        <authorList>
            <person name="Nagy L.G."/>
            <person name="Riley R."/>
            <person name="Tritt A."/>
            <person name="Adam C."/>
            <person name="Daum C."/>
            <person name="Floudas D."/>
            <person name="Sun H."/>
            <person name="Yadav J.S."/>
            <person name="Pangilinan J."/>
            <person name="Larsson K.H."/>
            <person name="Matsuura K."/>
            <person name="Barry K."/>
            <person name="Labutti K."/>
            <person name="Kuo R."/>
            <person name="Ohm R.A."/>
            <person name="Bhattacharya S.S."/>
            <person name="Shirouzu T."/>
            <person name="Yoshinaga Y."/>
            <person name="Martin F.M."/>
            <person name="Grigoriev I.V."/>
            <person name="Hibbett D.S."/>
        </authorList>
    </citation>
    <scope>NUCLEOTIDE SEQUENCE [LARGE SCALE GENOMIC DNA]</scope>
    <source>
        <strain evidence="1 2">HHB12029</strain>
    </source>
</reference>
<dbReference type="EMBL" id="KV425976">
    <property type="protein sequence ID" value="KZV94244.1"/>
    <property type="molecule type" value="Genomic_DNA"/>
</dbReference>
<accession>A0A165J2P8</accession>
<dbReference type="AlphaFoldDB" id="A0A165J2P8"/>
<gene>
    <name evidence="1" type="ORF">EXIGLDRAFT_737247</name>
</gene>
<dbReference type="Proteomes" id="UP000077266">
    <property type="component" value="Unassembled WGS sequence"/>
</dbReference>